<sequence>MSSNQNTQAGSKYEEDLGTLLKSLVQTVLANKTPESPSNSNSSSKDVMLMNFPKLNEINWEKWSRGTIRNLKARKVTYLFKGLEEEEFVNAMELERSDDDRARDEADAFGIIRAGHPRG</sequence>
<gene>
    <name evidence="1" type="ORF">Cpir12675_006966</name>
</gene>
<accession>A0ABR3YDX1</accession>
<comment type="caution">
    <text evidence="1">The sequence shown here is derived from an EMBL/GenBank/DDBJ whole genome shotgun (WGS) entry which is preliminary data.</text>
</comment>
<reference evidence="1 2" key="1">
    <citation type="journal article" date="2024" name="IMA Fungus">
        <title>IMA Genome - F19 : A genome assembly and annotation guide to empower mycologists, including annotated draft genome sequences of Ceratocystis pirilliformis, Diaporthe australafricana, Fusarium ophioides, Paecilomyces lecythidis, and Sporothrix stenoceras.</title>
        <authorList>
            <person name="Aylward J."/>
            <person name="Wilson A.M."/>
            <person name="Visagie C.M."/>
            <person name="Spraker J."/>
            <person name="Barnes I."/>
            <person name="Buitendag C."/>
            <person name="Ceriani C."/>
            <person name="Del Mar Angel L."/>
            <person name="du Plessis D."/>
            <person name="Fuchs T."/>
            <person name="Gasser K."/>
            <person name="Kramer D."/>
            <person name="Li W."/>
            <person name="Munsamy K."/>
            <person name="Piso A."/>
            <person name="Price J.L."/>
            <person name="Sonnekus B."/>
            <person name="Thomas C."/>
            <person name="van der Nest A."/>
            <person name="van Dijk A."/>
            <person name="van Heerden A."/>
            <person name="van Vuuren N."/>
            <person name="Yilmaz N."/>
            <person name="Duong T.A."/>
            <person name="van der Merwe N.A."/>
            <person name="Wingfield M.J."/>
            <person name="Wingfield B.D."/>
        </authorList>
    </citation>
    <scope>NUCLEOTIDE SEQUENCE [LARGE SCALE GENOMIC DNA]</scope>
    <source>
        <strain evidence="1 2">CMW 12675</strain>
    </source>
</reference>
<proteinExistence type="predicted"/>
<dbReference type="EMBL" id="JAWDJO010000459">
    <property type="protein sequence ID" value="KAL1885988.1"/>
    <property type="molecule type" value="Genomic_DNA"/>
</dbReference>
<keyword evidence="2" id="KW-1185">Reference proteome</keyword>
<dbReference type="Proteomes" id="UP001583280">
    <property type="component" value="Unassembled WGS sequence"/>
</dbReference>
<protein>
    <recommendedName>
        <fullName evidence="3">Retrotransposon Copia-like N-terminal domain-containing protein</fullName>
    </recommendedName>
</protein>
<evidence type="ECO:0000313" key="2">
    <source>
        <dbReference type="Proteomes" id="UP001583280"/>
    </source>
</evidence>
<organism evidence="1 2">
    <name type="scientific">Ceratocystis pirilliformis</name>
    <dbReference type="NCBI Taxonomy" id="259994"/>
    <lineage>
        <taxon>Eukaryota</taxon>
        <taxon>Fungi</taxon>
        <taxon>Dikarya</taxon>
        <taxon>Ascomycota</taxon>
        <taxon>Pezizomycotina</taxon>
        <taxon>Sordariomycetes</taxon>
        <taxon>Hypocreomycetidae</taxon>
        <taxon>Microascales</taxon>
        <taxon>Ceratocystidaceae</taxon>
        <taxon>Ceratocystis</taxon>
    </lineage>
</organism>
<evidence type="ECO:0000313" key="1">
    <source>
        <dbReference type="EMBL" id="KAL1885988.1"/>
    </source>
</evidence>
<evidence type="ECO:0008006" key="3">
    <source>
        <dbReference type="Google" id="ProtNLM"/>
    </source>
</evidence>
<name>A0ABR3YDX1_9PEZI</name>